<feature type="domain" description="DUF6843" evidence="2">
    <location>
        <begin position="156"/>
        <end position="274"/>
    </location>
</feature>
<keyword evidence="1" id="KW-0812">Transmembrane</keyword>
<accession>A0A5D4T3I9</accession>
<feature type="transmembrane region" description="Helical" evidence="1">
    <location>
        <begin position="123"/>
        <end position="140"/>
    </location>
</feature>
<proteinExistence type="predicted"/>
<feature type="transmembrane region" description="Helical" evidence="1">
    <location>
        <begin position="6"/>
        <end position="26"/>
    </location>
</feature>
<name>A0A5D4T3I9_9BACI</name>
<evidence type="ECO:0000313" key="3">
    <source>
        <dbReference type="EMBL" id="TYS69895.1"/>
    </source>
</evidence>
<comment type="caution">
    <text evidence="3">The sequence shown here is derived from an EMBL/GenBank/DDBJ whole genome shotgun (WGS) entry which is preliminary data.</text>
</comment>
<feature type="transmembrane region" description="Helical" evidence="1">
    <location>
        <begin position="74"/>
        <end position="102"/>
    </location>
</feature>
<dbReference type="RefSeq" id="WP_148987456.1">
    <property type="nucleotide sequence ID" value="NZ_VTEV01000002.1"/>
</dbReference>
<dbReference type="Proteomes" id="UP000322524">
    <property type="component" value="Unassembled WGS sequence"/>
</dbReference>
<keyword evidence="1" id="KW-0472">Membrane</keyword>
<organism evidence="3 4">
    <name type="scientific">Sutcliffiella horikoshii</name>
    <dbReference type="NCBI Taxonomy" id="79883"/>
    <lineage>
        <taxon>Bacteria</taxon>
        <taxon>Bacillati</taxon>
        <taxon>Bacillota</taxon>
        <taxon>Bacilli</taxon>
        <taxon>Bacillales</taxon>
        <taxon>Bacillaceae</taxon>
        <taxon>Sutcliffiella</taxon>
    </lineage>
</organism>
<dbReference type="InterPro" id="IPR049293">
    <property type="entry name" value="DUF6843"/>
</dbReference>
<reference evidence="3 4" key="1">
    <citation type="submission" date="2019-08" db="EMBL/GenBank/DDBJ databases">
        <title>Bacillus genomes from the desert of Cuatro Cienegas, Coahuila.</title>
        <authorList>
            <person name="Olmedo-Alvarez G."/>
        </authorList>
    </citation>
    <scope>NUCLEOTIDE SEQUENCE [LARGE SCALE GENOMIC DNA]</scope>
    <source>
        <strain evidence="3 4">CH28_1T</strain>
    </source>
</reference>
<sequence>MLLRKLVSGLFSSIILSLGLLLMSSWNSEEPGLIITVLFFSLFGNYIYGVPVSFLSEFLTKSLTKSRVYVAGFIYMFFAYLTMYMIEGFAFFSIICAVLFYLIDEGIKVVKDTPTDKSKKLQFLKLLVVIPFTALAIWGVNVQTSTTTSTTTSNDEETNTIYLIPEGYEGSLVVLYNVQNEKSIAKEDEFFMIPLSVEKLPTLKRTDIEEYALFQTSSEKRYGIVTDKYFYVNEQGNRSEIEASCIHHERSRSSDNGTVYEVLQVTNSICGQEFQLSGKERFAAQAREVLKYWGHHF</sequence>
<feature type="transmembrane region" description="Helical" evidence="1">
    <location>
        <begin position="33"/>
        <end position="54"/>
    </location>
</feature>
<evidence type="ECO:0000259" key="2">
    <source>
        <dbReference type="Pfam" id="PF20862"/>
    </source>
</evidence>
<dbReference type="EMBL" id="VTEV01000002">
    <property type="protein sequence ID" value="TYS69895.1"/>
    <property type="molecule type" value="Genomic_DNA"/>
</dbReference>
<keyword evidence="1" id="KW-1133">Transmembrane helix</keyword>
<dbReference type="Pfam" id="PF20862">
    <property type="entry name" value="DUF6843"/>
    <property type="match status" value="1"/>
</dbReference>
<protein>
    <recommendedName>
        <fullName evidence="2">DUF6843 domain-containing protein</fullName>
    </recommendedName>
</protein>
<evidence type="ECO:0000256" key="1">
    <source>
        <dbReference type="SAM" id="Phobius"/>
    </source>
</evidence>
<evidence type="ECO:0000313" key="4">
    <source>
        <dbReference type="Proteomes" id="UP000322524"/>
    </source>
</evidence>
<dbReference type="AlphaFoldDB" id="A0A5D4T3I9"/>
<dbReference type="OrthoDB" id="68404at2"/>
<gene>
    <name evidence="3" type="ORF">FZC76_06620</name>
</gene>